<dbReference type="EMBL" id="JACGXL010000005">
    <property type="protein sequence ID" value="MBA8888975.1"/>
    <property type="molecule type" value="Genomic_DNA"/>
</dbReference>
<sequence>MPMQGDLPGFAPVRATHNLFFALSPAAATRAAIAAAADALRAEGDPRGRWLKPPRYHLTLQFLGTFEQPPADLVARAVAAAAQVSLPTFDFKLDVVGSFGARSMPVWLGCQEPPPALLQLHDALGAALARLGCRTHGTSRLVPHVTILRDAERALRQPLARPIAWHVDEFVLVDSRPPDPYRVVGRWPLA</sequence>
<gene>
    <name evidence="3" type="ORF">FHW12_003211</name>
</gene>
<dbReference type="InterPro" id="IPR004175">
    <property type="entry name" value="RNA_CPDase"/>
</dbReference>
<evidence type="ECO:0000256" key="1">
    <source>
        <dbReference type="ARBA" id="ARBA00022801"/>
    </source>
</evidence>
<comment type="function">
    <text evidence="2">Hydrolyzes RNA 2',3'-cyclic phosphodiester to an RNA 2'-phosphomonoester.</text>
</comment>
<name>A0A839EYV9_9GAMM</name>
<feature type="short sequence motif" description="HXTX 2" evidence="2">
    <location>
        <begin position="144"/>
        <end position="147"/>
    </location>
</feature>
<keyword evidence="4" id="KW-1185">Reference proteome</keyword>
<feature type="short sequence motif" description="HXTX 1" evidence="2">
    <location>
        <begin position="57"/>
        <end position="60"/>
    </location>
</feature>
<feature type="active site" description="Proton acceptor" evidence="2">
    <location>
        <position position="144"/>
    </location>
</feature>
<dbReference type="NCBIfam" id="TIGR02258">
    <property type="entry name" value="2_5_ligase"/>
    <property type="match status" value="1"/>
</dbReference>
<comment type="similarity">
    <text evidence="2">Belongs to the 2H phosphoesterase superfamily. ThpR family.</text>
</comment>
<dbReference type="Pfam" id="PF13563">
    <property type="entry name" value="2_5_RNA_ligase2"/>
    <property type="match status" value="1"/>
</dbReference>
<reference evidence="3 4" key="1">
    <citation type="submission" date="2020-07" db="EMBL/GenBank/DDBJ databases">
        <title>Genomic Encyclopedia of Type Strains, Phase IV (KMG-V): Genome sequencing to study the core and pangenomes of soil and plant-associated prokaryotes.</title>
        <authorList>
            <person name="Whitman W."/>
        </authorList>
    </citation>
    <scope>NUCLEOTIDE SEQUENCE [LARGE SCALE GENOMIC DNA]</scope>
    <source>
        <strain evidence="3 4">RH2WT43</strain>
    </source>
</reference>
<dbReference type="GO" id="GO:0004113">
    <property type="term" value="F:2',3'-cyclic-nucleotide 3'-phosphodiesterase activity"/>
    <property type="evidence" value="ECO:0007669"/>
    <property type="project" value="InterPro"/>
</dbReference>
<evidence type="ECO:0000256" key="2">
    <source>
        <dbReference type="HAMAP-Rule" id="MF_01940"/>
    </source>
</evidence>
<evidence type="ECO:0000313" key="3">
    <source>
        <dbReference type="EMBL" id="MBA8888975.1"/>
    </source>
</evidence>
<dbReference type="PANTHER" id="PTHR35561">
    <property type="entry name" value="RNA 2',3'-CYCLIC PHOSPHODIESTERASE"/>
    <property type="match status" value="1"/>
</dbReference>
<evidence type="ECO:0000313" key="4">
    <source>
        <dbReference type="Proteomes" id="UP000550401"/>
    </source>
</evidence>
<feature type="active site" description="Proton donor" evidence="2">
    <location>
        <position position="57"/>
    </location>
</feature>
<dbReference type="Proteomes" id="UP000550401">
    <property type="component" value="Unassembled WGS sequence"/>
</dbReference>
<dbReference type="EC" id="3.1.4.58" evidence="2"/>
<accession>A0A839EYV9</accession>
<dbReference type="RefSeq" id="WP_182532018.1">
    <property type="nucleotide sequence ID" value="NZ_JACGXL010000005.1"/>
</dbReference>
<proteinExistence type="inferred from homology"/>
<dbReference type="GO" id="GO:0016874">
    <property type="term" value="F:ligase activity"/>
    <property type="evidence" value="ECO:0007669"/>
    <property type="project" value="UniProtKB-KW"/>
</dbReference>
<keyword evidence="1 2" id="KW-0378">Hydrolase</keyword>
<organism evidence="3 4">
    <name type="scientific">Dokdonella fugitiva</name>
    <dbReference type="NCBI Taxonomy" id="328517"/>
    <lineage>
        <taxon>Bacteria</taxon>
        <taxon>Pseudomonadati</taxon>
        <taxon>Pseudomonadota</taxon>
        <taxon>Gammaproteobacteria</taxon>
        <taxon>Lysobacterales</taxon>
        <taxon>Rhodanobacteraceae</taxon>
        <taxon>Dokdonella</taxon>
    </lineage>
</organism>
<protein>
    <recommendedName>
        <fullName evidence="2">RNA 2',3'-cyclic phosphodiesterase</fullName>
        <shortName evidence="2">RNA 2',3'-CPDase</shortName>
        <ecNumber evidence="2">3.1.4.58</ecNumber>
    </recommendedName>
</protein>
<dbReference type="GO" id="GO:0008664">
    <property type="term" value="F:RNA 2',3'-cyclic 3'-phosphodiesterase activity"/>
    <property type="evidence" value="ECO:0007669"/>
    <property type="project" value="UniProtKB-EC"/>
</dbReference>
<dbReference type="PANTHER" id="PTHR35561:SF1">
    <property type="entry name" value="RNA 2',3'-CYCLIC PHOSPHODIESTERASE"/>
    <property type="match status" value="1"/>
</dbReference>
<keyword evidence="3" id="KW-0436">Ligase</keyword>
<dbReference type="SUPFAM" id="SSF55144">
    <property type="entry name" value="LigT-like"/>
    <property type="match status" value="1"/>
</dbReference>
<dbReference type="InterPro" id="IPR009097">
    <property type="entry name" value="Cyclic_Pdiesterase"/>
</dbReference>
<comment type="caution">
    <text evidence="3">The sequence shown here is derived from an EMBL/GenBank/DDBJ whole genome shotgun (WGS) entry which is preliminary data.</text>
</comment>
<dbReference type="AlphaFoldDB" id="A0A839EYV9"/>
<dbReference type="Gene3D" id="3.90.1140.10">
    <property type="entry name" value="Cyclic phosphodiesterase"/>
    <property type="match status" value="1"/>
</dbReference>
<comment type="catalytic activity">
    <reaction evidence="2">
        <text>a 3'-end 2',3'-cyclophospho-ribonucleotide-RNA + H2O = a 3'-end 2'-phospho-ribonucleotide-RNA + H(+)</text>
        <dbReference type="Rhea" id="RHEA:11828"/>
        <dbReference type="Rhea" id="RHEA-COMP:10464"/>
        <dbReference type="Rhea" id="RHEA-COMP:17353"/>
        <dbReference type="ChEBI" id="CHEBI:15377"/>
        <dbReference type="ChEBI" id="CHEBI:15378"/>
        <dbReference type="ChEBI" id="CHEBI:83064"/>
        <dbReference type="ChEBI" id="CHEBI:173113"/>
        <dbReference type="EC" id="3.1.4.58"/>
    </reaction>
</comment>
<dbReference type="HAMAP" id="MF_01940">
    <property type="entry name" value="RNA_CPDase"/>
    <property type="match status" value="1"/>
</dbReference>